<organism evidence="2">
    <name type="scientific">Pseudo-nitzschia australis</name>
    <dbReference type="NCBI Taxonomy" id="44445"/>
    <lineage>
        <taxon>Eukaryota</taxon>
        <taxon>Sar</taxon>
        <taxon>Stramenopiles</taxon>
        <taxon>Ochrophyta</taxon>
        <taxon>Bacillariophyta</taxon>
        <taxon>Bacillariophyceae</taxon>
        <taxon>Bacillariophycidae</taxon>
        <taxon>Bacillariales</taxon>
        <taxon>Bacillariaceae</taxon>
        <taxon>Pseudo-nitzschia</taxon>
    </lineage>
</organism>
<dbReference type="AlphaFoldDB" id="A0A6U9V3A1"/>
<name>A0A6U9V3A1_9STRA</name>
<feature type="compositionally biased region" description="Polar residues" evidence="1">
    <location>
        <begin position="121"/>
        <end position="130"/>
    </location>
</feature>
<dbReference type="EMBL" id="HBIX01000081">
    <property type="protein sequence ID" value="CAE0707349.1"/>
    <property type="molecule type" value="Transcribed_RNA"/>
</dbReference>
<proteinExistence type="predicted"/>
<dbReference type="EMBL" id="HBIX01000080">
    <property type="protein sequence ID" value="CAE0707348.1"/>
    <property type="molecule type" value="Transcribed_RNA"/>
</dbReference>
<evidence type="ECO:0000313" key="3">
    <source>
        <dbReference type="EMBL" id="CAE0707349.1"/>
    </source>
</evidence>
<evidence type="ECO:0000313" key="2">
    <source>
        <dbReference type="EMBL" id="CAE0707348.1"/>
    </source>
</evidence>
<feature type="compositionally biased region" description="Basic and acidic residues" evidence="1">
    <location>
        <begin position="137"/>
        <end position="150"/>
    </location>
</feature>
<accession>A0A6U9V3A1</accession>
<reference evidence="2" key="1">
    <citation type="submission" date="2021-01" db="EMBL/GenBank/DDBJ databases">
        <authorList>
            <person name="Corre E."/>
            <person name="Pelletier E."/>
            <person name="Niang G."/>
            <person name="Scheremetjew M."/>
            <person name="Finn R."/>
            <person name="Kale V."/>
            <person name="Holt S."/>
            <person name="Cochrane G."/>
            <person name="Meng A."/>
            <person name="Brown T."/>
            <person name="Cohen L."/>
        </authorList>
    </citation>
    <scope>NUCLEOTIDE SEQUENCE</scope>
    <source>
        <strain evidence="2">10249 10 AB</strain>
    </source>
</reference>
<sequence>MARSTDALKWKKVKAGSLIAVYWKEYKHYFACKVLRKHSKETPKSRFFVEYEDQSKYWHNLATTKFRWLEDVGVFVDDEAEEDATVESEGETEQESDGTPPMISENENDEDDDLDTKLESNDTLTPATKQSAKKRKEISEDSAKEDHDQEASGNGNEDQDQDEDSSHQPKNKVKERKTTKSAKTGKSKSSPKGTKTALSLSMKTTVKHVKNANENKGTTKQGALLSLLMVHRMSGTNTVTYERLVKDLGCHPKTKKLAQAWKEIRQQNLVEEEGCGKGKQKLFRLTQEGIESIAPDDYKHELANPPKTTMELHERIKSHAINNHAVKIFERLLHARKEESSLSRTELAAACGVTVNTKSYACALKQLRENGYAVFDPKNKHHFVLSEKCFID</sequence>
<feature type="compositionally biased region" description="Low complexity" evidence="1">
    <location>
        <begin position="187"/>
        <end position="197"/>
    </location>
</feature>
<feature type="compositionally biased region" description="Basic residues" evidence="1">
    <location>
        <begin position="169"/>
        <end position="186"/>
    </location>
</feature>
<gene>
    <name evidence="2" type="ORF">PAUS00366_LOCUS68</name>
    <name evidence="3" type="ORF">PAUS00366_LOCUS69</name>
</gene>
<feature type="region of interest" description="Disordered" evidence="1">
    <location>
        <begin position="80"/>
        <end position="200"/>
    </location>
</feature>
<feature type="compositionally biased region" description="Acidic residues" evidence="1">
    <location>
        <begin position="80"/>
        <end position="96"/>
    </location>
</feature>
<evidence type="ECO:0000256" key="1">
    <source>
        <dbReference type="SAM" id="MobiDB-lite"/>
    </source>
</evidence>
<protein>
    <submittedName>
        <fullName evidence="2">Uncharacterized protein</fullName>
    </submittedName>
</protein>